<protein>
    <recommendedName>
        <fullName evidence="4">N-acetylgalactosaminide beta-1,3-galactosyltransferase</fullName>
        <ecNumber evidence="4">2.4.1.122</ecNumber>
    </recommendedName>
</protein>
<dbReference type="Pfam" id="PF02434">
    <property type="entry name" value="Fringe"/>
    <property type="match status" value="1"/>
</dbReference>
<proteinExistence type="inferred from homology"/>
<evidence type="ECO:0000256" key="9">
    <source>
        <dbReference type="ARBA" id="ARBA00022968"/>
    </source>
</evidence>
<evidence type="ECO:0000313" key="15">
    <source>
        <dbReference type="Proteomes" id="UP001283341"/>
    </source>
</evidence>
<keyword evidence="8" id="KW-0547">Nucleotide-binding</keyword>
<comment type="similarity">
    <text evidence="3">Belongs to the glycosyltransferase 31 family. Beta3-Gal-T subfamily.</text>
</comment>
<evidence type="ECO:0000256" key="3">
    <source>
        <dbReference type="ARBA" id="ARBA00006462"/>
    </source>
</evidence>
<evidence type="ECO:0000256" key="8">
    <source>
        <dbReference type="ARBA" id="ARBA00022741"/>
    </source>
</evidence>
<keyword evidence="9" id="KW-0735">Signal-anchor</keyword>
<comment type="caution">
    <text evidence="14">The sequence shown here is derived from an EMBL/GenBank/DDBJ whole genome shotgun (WGS) entry which is preliminary data.</text>
</comment>
<evidence type="ECO:0000256" key="4">
    <source>
        <dbReference type="ARBA" id="ARBA00012557"/>
    </source>
</evidence>
<dbReference type="GO" id="GO:0000166">
    <property type="term" value="F:nucleotide binding"/>
    <property type="evidence" value="ECO:0007669"/>
    <property type="project" value="UniProtKB-KW"/>
</dbReference>
<dbReference type="InterPro" id="IPR003378">
    <property type="entry name" value="Fringe-like_glycosylTrfase"/>
</dbReference>
<evidence type="ECO:0000256" key="1">
    <source>
        <dbReference type="ARBA" id="ARBA00004606"/>
    </source>
</evidence>
<dbReference type="AlphaFoldDB" id="A0AAE0HUQ5"/>
<evidence type="ECO:0000256" key="12">
    <source>
        <dbReference type="SAM" id="MobiDB-lite"/>
    </source>
</evidence>
<dbReference type="EMBL" id="JAUEDM010000008">
    <property type="protein sequence ID" value="KAK3313255.1"/>
    <property type="molecule type" value="Genomic_DNA"/>
</dbReference>
<evidence type="ECO:0000256" key="6">
    <source>
        <dbReference type="ARBA" id="ARBA00022679"/>
    </source>
</evidence>
<dbReference type="EC" id="2.4.1.122" evidence="4"/>
<keyword evidence="5" id="KW-0328">Glycosyltransferase</keyword>
<dbReference type="PANTHER" id="PTHR23033:SF43">
    <property type="entry name" value="APPLE DOMAIN-CONTAINING PROTEIN"/>
    <property type="match status" value="1"/>
</dbReference>
<keyword evidence="6" id="KW-0808">Transferase</keyword>
<name>A0AAE0HUQ5_9PEZI</name>
<evidence type="ECO:0000256" key="2">
    <source>
        <dbReference type="ARBA" id="ARBA00004922"/>
    </source>
</evidence>
<evidence type="ECO:0000256" key="5">
    <source>
        <dbReference type="ARBA" id="ARBA00022676"/>
    </source>
</evidence>
<evidence type="ECO:0000256" key="7">
    <source>
        <dbReference type="ARBA" id="ARBA00022692"/>
    </source>
</evidence>
<comment type="subcellular location">
    <subcellularLocation>
        <location evidence="1">Membrane</location>
        <topology evidence="1">Single-pass type II membrane protein</topology>
    </subcellularLocation>
</comment>
<reference evidence="14" key="2">
    <citation type="submission" date="2023-06" db="EMBL/GenBank/DDBJ databases">
        <authorList>
            <consortium name="Lawrence Berkeley National Laboratory"/>
            <person name="Haridas S."/>
            <person name="Hensen N."/>
            <person name="Bonometti L."/>
            <person name="Westerberg I."/>
            <person name="Brannstrom I.O."/>
            <person name="Guillou S."/>
            <person name="Cros-Aarteil S."/>
            <person name="Calhoun S."/>
            <person name="Kuo A."/>
            <person name="Mondo S."/>
            <person name="Pangilinan J."/>
            <person name="Riley R."/>
            <person name="Labutti K."/>
            <person name="Andreopoulos B."/>
            <person name="Lipzen A."/>
            <person name="Chen C."/>
            <person name="Yanf M."/>
            <person name="Daum C."/>
            <person name="Ng V."/>
            <person name="Clum A."/>
            <person name="Steindorff A."/>
            <person name="Ohm R."/>
            <person name="Martin F."/>
            <person name="Silar P."/>
            <person name="Natvig D."/>
            <person name="Lalanne C."/>
            <person name="Gautier V."/>
            <person name="Ament-Velasquez S.L."/>
            <person name="Kruys A."/>
            <person name="Hutchinson M.I."/>
            <person name="Powell A.J."/>
            <person name="Barry K."/>
            <person name="Miller A.N."/>
            <person name="Grigoriev I.V."/>
            <person name="Debuchy R."/>
            <person name="Gladieux P."/>
            <person name="Thoren M.H."/>
            <person name="Johannesson H."/>
        </authorList>
    </citation>
    <scope>NUCLEOTIDE SEQUENCE</scope>
    <source>
        <strain evidence="14">CBS 118394</strain>
    </source>
</reference>
<gene>
    <name evidence="14" type="ORF">B0H66DRAFT_578362</name>
</gene>
<keyword evidence="15" id="KW-1185">Reference proteome</keyword>
<dbReference type="Proteomes" id="UP001283341">
    <property type="component" value="Unassembled WGS sequence"/>
</dbReference>
<dbReference type="Gene3D" id="3.90.550.50">
    <property type="match status" value="1"/>
</dbReference>
<keyword evidence="7" id="KW-0812">Transmembrane</keyword>
<evidence type="ECO:0000259" key="13">
    <source>
        <dbReference type="Pfam" id="PF02434"/>
    </source>
</evidence>
<dbReference type="GO" id="GO:0016020">
    <property type="term" value="C:membrane"/>
    <property type="evidence" value="ECO:0007669"/>
    <property type="project" value="UniProtKB-SubCell"/>
</dbReference>
<evidence type="ECO:0000256" key="10">
    <source>
        <dbReference type="ARBA" id="ARBA00022989"/>
    </source>
</evidence>
<dbReference type="PANTHER" id="PTHR23033">
    <property type="entry name" value="BETA1,3-GALACTOSYLTRANSFERASE"/>
    <property type="match status" value="1"/>
</dbReference>
<accession>A0AAE0HUQ5</accession>
<evidence type="ECO:0000256" key="11">
    <source>
        <dbReference type="ARBA" id="ARBA00023136"/>
    </source>
</evidence>
<keyword evidence="10" id="KW-1133">Transmembrane helix</keyword>
<sequence>MMSWLFNAPATTGLHLKLNKRLGRTTALIFSLLVSLFLCTSALRGFKSPPPYINGPVTTFSSATSWLPFLVPANQRQPPPTFYPFEATSAFSPVAHDDVHTKATHDLCASFPTYLTQRIQPVLKMGHGEDHRKRDAQLDSVSACFPPDDLLIFSDFDEPLANGTRKAIDILANLPQPYRDDNPDFANYEAMRELVRKGKLTPQNDPTTGKNGWRLDKYKFLAEVERAWLMRPGRDWYVFYETDTYIVWDNMFRFLSTLDPQTPLYMGSPSPGRVDDKLKLKTWFANGGPGFVLSRGAMEKLLNRASAPVTGQYTDASLSLAWLDLIRADCCGDSVLGWALWSAGIPLSGFFPLFNPYPTHGIPYSDRAWCQPVLTMHKPEPNDMVELWRWEHGRRKLGRPLLYADLYEFRRIGSGSAPAIRYNWDNTNYDRVANGHDVHADSLEACTKACEAEARCKQYMWRGEQRKSCVLMPFINLGVAKEPETIESNETLRDPQPAGGGPESPKWRIVEERFNFTSGWLPVRIGKWRDENECTEPDWLWPSIDRHF</sequence>
<organism evidence="14 15">
    <name type="scientific">Apodospora peruviana</name>
    <dbReference type="NCBI Taxonomy" id="516989"/>
    <lineage>
        <taxon>Eukaryota</taxon>
        <taxon>Fungi</taxon>
        <taxon>Dikarya</taxon>
        <taxon>Ascomycota</taxon>
        <taxon>Pezizomycotina</taxon>
        <taxon>Sordariomycetes</taxon>
        <taxon>Sordariomycetidae</taxon>
        <taxon>Sordariales</taxon>
        <taxon>Lasiosphaeriaceae</taxon>
        <taxon>Apodospora</taxon>
    </lineage>
</organism>
<dbReference type="InterPro" id="IPR026050">
    <property type="entry name" value="C1GALT1/C1GALT1_chp1"/>
</dbReference>
<evidence type="ECO:0000313" key="14">
    <source>
        <dbReference type="EMBL" id="KAK3313255.1"/>
    </source>
</evidence>
<feature type="domain" description="Fringe-like glycosyltransferase" evidence="13">
    <location>
        <begin position="223"/>
        <end position="306"/>
    </location>
</feature>
<comment type="pathway">
    <text evidence="2">Protein modification; protein glycosylation.</text>
</comment>
<keyword evidence="11" id="KW-0472">Membrane</keyword>
<reference evidence="14" key="1">
    <citation type="journal article" date="2023" name="Mol. Phylogenet. Evol.">
        <title>Genome-scale phylogeny and comparative genomics of the fungal order Sordariales.</title>
        <authorList>
            <person name="Hensen N."/>
            <person name="Bonometti L."/>
            <person name="Westerberg I."/>
            <person name="Brannstrom I.O."/>
            <person name="Guillou S."/>
            <person name="Cros-Aarteil S."/>
            <person name="Calhoun S."/>
            <person name="Haridas S."/>
            <person name="Kuo A."/>
            <person name="Mondo S."/>
            <person name="Pangilinan J."/>
            <person name="Riley R."/>
            <person name="LaButti K."/>
            <person name="Andreopoulos B."/>
            <person name="Lipzen A."/>
            <person name="Chen C."/>
            <person name="Yan M."/>
            <person name="Daum C."/>
            <person name="Ng V."/>
            <person name="Clum A."/>
            <person name="Steindorff A."/>
            <person name="Ohm R.A."/>
            <person name="Martin F."/>
            <person name="Silar P."/>
            <person name="Natvig D.O."/>
            <person name="Lalanne C."/>
            <person name="Gautier V."/>
            <person name="Ament-Velasquez S.L."/>
            <person name="Kruys A."/>
            <person name="Hutchinson M.I."/>
            <person name="Powell A.J."/>
            <person name="Barry K."/>
            <person name="Miller A.N."/>
            <person name="Grigoriev I.V."/>
            <person name="Debuchy R."/>
            <person name="Gladieux P."/>
            <person name="Hiltunen Thoren M."/>
            <person name="Johannesson H."/>
        </authorList>
    </citation>
    <scope>NUCLEOTIDE SEQUENCE</scope>
    <source>
        <strain evidence="14">CBS 118394</strain>
    </source>
</reference>
<feature type="region of interest" description="Disordered" evidence="12">
    <location>
        <begin position="486"/>
        <end position="506"/>
    </location>
</feature>
<dbReference type="GO" id="GO:0016263">
    <property type="term" value="F:glycoprotein-N-acetylgalactosamine 3-beta-galactosyltransferase activity"/>
    <property type="evidence" value="ECO:0007669"/>
    <property type="project" value="UniProtKB-EC"/>
</dbReference>